<dbReference type="GO" id="GO:0003993">
    <property type="term" value="F:acid phosphatase activity"/>
    <property type="evidence" value="ECO:0007669"/>
    <property type="project" value="InterPro"/>
</dbReference>
<reference evidence="3 4" key="1">
    <citation type="journal article" date="2016" name="Nat. Commun.">
        <title>Thousands of microbial genomes shed light on interconnected biogeochemical processes in an aquifer system.</title>
        <authorList>
            <person name="Anantharaman K."/>
            <person name="Brown C.T."/>
            <person name="Hug L.A."/>
            <person name="Sharon I."/>
            <person name="Castelle C.J."/>
            <person name="Probst A.J."/>
            <person name="Thomas B.C."/>
            <person name="Singh A."/>
            <person name="Wilkins M.J."/>
            <person name="Karaoz U."/>
            <person name="Brodie E.L."/>
            <person name="Williams K.H."/>
            <person name="Hubbard S.S."/>
            <person name="Banfield J.F."/>
        </authorList>
    </citation>
    <scope>NUCLEOTIDE SEQUENCE [LARGE SCALE GENOMIC DNA]</scope>
</reference>
<keyword evidence="2" id="KW-0732">Signal</keyword>
<dbReference type="SUPFAM" id="SSF49363">
    <property type="entry name" value="Purple acid phosphatase, N-terminal domain"/>
    <property type="match status" value="1"/>
</dbReference>
<dbReference type="InterPro" id="IPR008963">
    <property type="entry name" value="Purple_acid_Pase-like_N"/>
</dbReference>
<dbReference type="AlphaFoldDB" id="A0A1F6LGR2"/>
<proteinExistence type="predicted"/>
<gene>
    <name evidence="3" type="ORF">A2725_02890</name>
</gene>
<name>A0A1F6LGR2_9BACT</name>
<evidence type="ECO:0000313" key="4">
    <source>
        <dbReference type="Proteomes" id="UP000177067"/>
    </source>
</evidence>
<feature type="chain" id="PRO_5009525292" description="Fibronectin type-III domain-containing protein" evidence="2">
    <location>
        <begin position="25"/>
        <end position="407"/>
    </location>
</feature>
<feature type="compositionally biased region" description="Basic and acidic residues" evidence="1">
    <location>
        <begin position="291"/>
        <end position="303"/>
    </location>
</feature>
<feature type="region of interest" description="Disordered" evidence="1">
    <location>
        <begin position="289"/>
        <end position="309"/>
    </location>
</feature>
<dbReference type="Gene3D" id="2.60.40.380">
    <property type="entry name" value="Purple acid phosphatase-like, N-terminal"/>
    <property type="match status" value="1"/>
</dbReference>
<evidence type="ECO:0000256" key="1">
    <source>
        <dbReference type="SAM" id="MobiDB-lite"/>
    </source>
</evidence>
<evidence type="ECO:0000313" key="3">
    <source>
        <dbReference type="EMBL" id="OGH58620.1"/>
    </source>
</evidence>
<sequence length="407" mass="45073">MKKINLFALFALAIGMVFAVPVHAQESDCPTLVAGDIFKVTGHSAVYLLDDNLKRLYFPHADVFKSWYDDYSSVVEIPETCVDAYPAPLDPPFGVNYRPGSRLVKVKISPSVYVIEPGNRLRKIGSEQVARELYGPNWAKLVRDVSDAFWPNFKNRGQEIKDSRPHDGMFLQTPRMEGIFYVENGVLKKLEDTSEVDEDDVRVVNWGVFAKLHLRSGAVKATRAFLKPHQKHRDGGSDDEVVNEEDEDELEVLDENEVDNSKVRVCHIPPGNISNKHTISVSRSALNAHLSHGDNEGECKSDDNGTTTDTTAPVISGLNVTVTSTSATITWSTDESATSELNYNTPTSTVVTSTYEFSVDAVTVENNNGTFTHTVELSGLVSGTYYFQVESKDPADNKTKKEGNFTI</sequence>
<dbReference type="EMBL" id="MFPS01000009">
    <property type="protein sequence ID" value="OGH58620.1"/>
    <property type="molecule type" value="Genomic_DNA"/>
</dbReference>
<dbReference type="Proteomes" id="UP000177067">
    <property type="component" value="Unassembled WGS sequence"/>
</dbReference>
<protein>
    <recommendedName>
        <fullName evidence="5">Fibronectin type-III domain-containing protein</fullName>
    </recommendedName>
</protein>
<feature type="signal peptide" evidence="2">
    <location>
        <begin position="1"/>
        <end position="24"/>
    </location>
</feature>
<dbReference type="GO" id="GO:0046872">
    <property type="term" value="F:metal ion binding"/>
    <property type="evidence" value="ECO:0007669"/>
    <property type="project" value="InterPro"/>
</dbReference>
<evidence type="ECO:0008006" key="5">
    <source>
        <dbReference type="Google" id="ProtNLM"/>
    </source>
</evidence>
<comment type="caution">
    <text evidence="3">The sequence shown here is derived from an EMBL/GenBank/DDBJ whole genome shotgun (WGS) entry which is preliminary data.</text>
</comment>
<evidence type="ECO:0000256" key="2">
    <source>
        <dbReference type="SAM" id="SignalP"/>
    </source>
</evidence>
<accession>A0A1F6LGR2</accession>
<organism evidence="3 4">
    <name type="scientific">Candidatus Magasanikbacteria bacterium RIFCSPHIGHO2_01_FULL_33_34</name>
    <dbReference type="NCBI Taxonomy" id="1798671"/>
    <lineage>
        <taxon>Bacteria</taxon>
        <taxon>Candidatus Magasanikiibacteriota</taxon>
    </lineage>
</organism>